<name>A0AAD8VMS2_LOLMU</name>
<evidence type="ECO:0000313" key="2">
    <source>
        <dbReference type="Proteomes" id="UP001231189"/>
    </source>
</evidence>
<dbReference type="Proteomes" id="UP001231189">
    <property type="component" value="Unassembled WGS sequence"/>
</dbReference>
<evidence type="ECO:0000313" key="1">
    <source>
        <dbReference type="EMBL" id="KAK1610475.1"/>
    </source>
</evidence>
<proteinExistence type="predicted"/>
<dbReference type="PANTHER" id="PTHR34591">
    <property type="entry name" value="OS03G0653100 PROTEIN-RELATED"/>
    <property type="match status" value="1"/>
</dbReference>
<keyword evidence="2" id="KW-1185">Reference proteome</keyword>
<reference evidence="1" key="1">
    <citation type="submission" date="2023-07" db="EMBL/GenBank/DDBJ databases">
        <title>A chromosome-level genome assembly of Lolium multiflorum.</title>
        <authorList>
            <person name="Chen Y."/>
            <person name="Copetti D."/>
            <person name="Kolliker R."/>
            <person name="Studer B."/>
        </authorList>
    </citation>
    <scope>NUCLEOTIDE SEQUENCE</scope>
    <source>
        <strain evidence="1">02402/16</strain>
        <tissue evidence="1">Leaf</tissue>
    </source>
</reference>
<sequence>MANVLKRFICKTLAEELSNSTGCSKDPSRADHGETVVGDYDMVLAEERDLAGILPDDVLADVFRRLAPRWLATSRCVRSNWRAAIDAHRYLRADLLPLSFHGIFLHFMDHKFPEFFSRPSSSMGTLAISGKLDFLPNTNTNTSSKVFDQDYYLDWQNYDILHHCNGLLLLNKYVVNPATQRWDPLPPQPPHLKPVVQIDGYRHTTFMMYLAFDPMLSQHYEVFIVPQLYTRNFKDYFDPLMEKPASPWILRVFSSRSSQWELRSFVEEGDVVGTATNIMVSSLPQFAVYSRGALYVQRAANFLVR</sequence>
<dbReference type="PANTHER" id="PTHR34591:SF55">
    <property type="entry name" value="F-BOX DOMAIN-CONTAINING PROTEIN"/>
    <property type="match status" value="1"/>
</dbReference>
<evidence type="ECO:0008006" key="3">
    <source>
        <dbReference type="Google" id="ProtNLM"/>
    </source>
</evidence>
<accession>A0AAD8VMS2</accession>
<dbReference type="EMBL" id="JAUUTY010000007">
    <property type="protein sequence ID" value="KAK1610475.1"/>
    <property type="molecule type" value="Genomic_DNA"/>
</dbReference>
<protein>
    <recommendedName>
        <fullName evidence="3">F-box domain-containing protein</fullName>
    </recommendedName>
</protein>
<dbReference type="AlphaFoldDB" id="A0AAD8VMS2"/>
<gene>
    <name evidence="1" type="ORF">QYE76_034148</name>
</gene>
<comment type="caution">
    <text evidence="1">The sequence shown here is derived from an EMBL/GenBank/DDBJ whole genome shotgun (WGS) entry which is preliminary data.</text>
</comment>
<dbReference type="SUPFAM" id="SSF81383">
    <property type="entry name" value="F-box domain"/>
    <property type="match status" value="1"/>
</dbReference>
<organism evidence="1 2">
    <name type="scientific">Lolium multiflorum</name>
    <name type="common">Italian ryegrass</name>
    <name type="synonym">Lolium perenne subsp. multiflorum</name>
    <dbReference type="NCBI Taxonomy" id="4521"/>
    <lineage>
        <taxon>Eukaryota</taxon>
        <taxon>Viridiplantae</taxon>
        <taxon>Streptophyta</taxon>
        <taxon>Embryophyta</taxon>
        <taxon>Tracheophyta</taxon>
        <taxon>Spermatophyta</taxon>
        <taxon>Magnoliopsida</taxon>
        <taxon>Liliopsida</taxon>
        <taxon>Poales</taxon>
        <taxon>Poaceae</taxon>
        <taxon>BOP clade</taxon>
        <taxon>Pooideae</taxon>
        <taxon>Poodae</taxon>
        <taxon>Poeae</taxon>
        <taxon>Poeae Chloroplast Group 2 (Poeae type)</taxon>
        <taxon>Loliodinae</taxon>
        <taxon>Loliinae</taxon>
        <taxon>Lolium</taxon>
    </lineage>
</organism>
<dbReference type="InterPro" id="IPR036047">
    <property type="entry name" value="F-box-like_dom_sf"/>
</dbReference>